<evidence type="ECO:0000259" key="2">
    <source>
        <dbReference type="Pfam" id="PF09431"/>
    </source>
</evidence>
<sequence length="543" mass="60832">MAFFTYTFESPTQFYAELQDQLDGGGFHDSPESQVNAFISLLVQHQDEFLDASGQDLANCCYRLFDSEMFQNNTLAIVSAILDRAIEGQEERDMWITYQILLHAGKENQKVNHWILKSEFFAKLKYQILEMDGERLQPLAVDLLFEICRVQSLTPRDLALVDEDLLHYLLDLVERTRTDADEGLNYGVIKLLLTFNEQYMLHMAACRAARQYTPSNPLLSALSDRPGASCTFGENLIFMLNRAEESALQMLILKLLYLLFTSPHQTLNDFFYTNDLHVLVDVVIRELWNLPEEEEPLRHAYLRVMGPLLANTGLKREQPAMYKRAEIIRVLSELGGDSLDDDLRMQLWEQEQLELMQQQEIHSRLWNEKTMRLTYRDRQSSNSPALKFASIQQGTSVNSTSSSTACPSPILSNVQQPQSVRGTGALNSTGSSSGSLVLENVLPHSNNNSSTNLHIHVSGAPSSRPQPARRDSRPTSPTTQRLVERVLREWLEQELKNAAAAASANSGSTSSTTAGGRNSEDDVAAASAAASVGDQRIAITVAQ</sequence>
<feature type="region of interest" description="Disordered" evidence="1">
    <location>
        <begin position="496"/>
        <end position="543"/>
    </location>
</feature>
<comment type="caution">
    <text evidence="3">The sequence shown here is derived from an EMBL/GenBank/DDBJ whole genome shotgun (WGS) entry which is preliminary data.</text>
</comment>
<gene>
    <name evidence="3" type="ORF">BG015_003443</name>
</gene>
<organism evidence="3 4">
    <name type="scientific">Linnemannia schmuckeri</name>
    <dbReference type="NCBI Taxonomy" id="64567"/>
    <lineage>
        <taxon>Eukaryota</taxon>
        <taxon>Fungi</taxon>
        <taxon>Fungi incertae sedis</taxon>
        <taxon>Mucoromycota</taxon>
        <taxon>Mortierellomycotina</taxon>
        <taxon>Mortierellomycetes</taxon>
        <taxon>Mortierellales</taxon>
        <taxon>Mortierellaceae</taxon>
        <taxon>Linnemannia</taxon>
    </lineage>
</organism>
<evidence type="ECO:0000256" key="1">
    <source>
        <dbReference type="SAM" id="MobiDB-lite"/>
    </source>
</evidence>
<protein>
    <recommendedName>
        <fullName evidence="2">SPIN90/Ldb17 leucine-rich domain-containing protein</fullName>
    </recommendedName>
</protein>
<dbReference type="PANTHER" id="PTHR13357">
    <property type="entry name" value="SH3 ADAPTER PROTEIN SPIN90 NCK INTERACTING PROTEIN WITH SH3 DOMAIN"/>
    <property type="match status" value="1"/>
</dbReference>
<dbReference type="GO" id="GO:0030479">
    <property type="term" value="C:actin cortical patch"/>
    <property type="evidence" value="ECO:0007669"/>
    <property type="project" value="TreeGrafter"/>
</dbReference>
<feature type="compositionally biased region" description="Low complexity" evidence="1">
    <location>
        <begin position="497"/>
        <end position="517"/>
    </location>
</feature>
<dbReference type="GO" id="GO:0071933">
    <property type="term" value="F:Arp2/3 complex binding"/>
    <property type="evidence" value="ECO:0007669"/>
    <property type="project" value="TreeGrafter"/>
</dbReference>
<evidence type="ECO:0000313" key="3">
    <source>
        <dbReference type="EMBL" id="KAF9153417.1"/>
    </source>
</evidence>
<dbReference type="GO" id="GO:0000147">
    <property type="term" value="P:actin cortical patch assembly"/>
    <property type="evidence" value="ECO:0007669"/>
    <property type="project" value="TreeGrafter"/>
</dbReference>
<dbReference type="Proteomes" id="UP000748756">
    <property type="component" value="Unassembled WGS sequence"/>
</dbReference>
<feature type="compositionally biased region" description="Polar residues" evidence="1">
    <location>
        <begin position="420"/>
        <end position="435"/>
    </location>
</feature>
<feature type="compositionally biased region" description="Polar residues" evidence="1">
    <location>
        <begin position="443"/>
        <end position="453"/>
    </location>
</feature>
<proteinExistence type="predicted"/>
<feature type="region of interest" description="Disordered" evidence="1">
    <location>
        <begin position="396"/>
        <end position="415"/>
    </location>
</feature>
<dbReference type="InterPro" id="IPR018556">
    <property type="entry name" value="SPIN90/Ldb17_LRD"/>
</dbReference>
<evidence type="ECO:0000313" key="4">
    <source>
        <dbReference type="Proteomes" id="UP000748756"/>
    </source>
</evidence>
<feature type="domain" description="SPIN90/Ldb17 leucine-rich" evidence="2">
    <location>
        <begin position="182"/>
        <end position="326"/>
    </location>
</feature>
<reference evidence="3" key="1">
    <citation type="journal article" date="2020" name="Fungal Divers.">
        <title>Resolving the Mortierellaceae phylogeny through synthesis of multi-gene phylogenetics and phylogenomics.</title>
        <authorList>
            <person name="Vandepol N."/>
            <person name="Liber J."/>
            <person name="Desiro A."/>
            <person name="Na H."/>
            <person name="Kennedy M."/>
            <person name="Barry K."/>
            <person name="Grigoriev I.V."/>
            <person name="Miller A.N."/>
            <person name="O'Donnell K."/>
            <person name="Stajich J.E."/>
            <person name="Bonito G."/>
        </authorList>
    </citation>
    <scope>NUCLEOTIDE SEQUENCE</scope>
    <source>
        <strain evidence="3">NRRL 6426</strain>
    </source>
</reference>
<accession>A0A9P5S297</accession>
<dbReference type="InterPro" id="IPR030125">
    <property type="entry name" value="SPIN90/Ldb17"/>
</dbReference>
<name>A0A9P5S297_9FUNG</name>
<dbReference type="Pfam" id="PF09431">
    <property type="entry name" value="SPIN90_LRD"/>
    <property type="match status" value="1"/>
</dbReference>
<dbReference type="OrthoDB" id="445362at2759"/>
<dbReference type="PANTHER" id="PTHR13357:SF1">
    <property type="entry name" value="NCK-INTERACTING PROTEIN WITH SH3 DOMAIN"/>
    <property type="match status" value="1"/>
</dbReference>
<keyword evidence="4" id="KW-1185">Reference proteome</keyword>
<dbReference type="EMBL" id="JAAAUQ010000176">
    <property type="protein sequence ID" value="KAF9153417.1"/>
    <property type="molecule type" value="Genomic_DNA"/>
</dbReference>
<feature type="region of interest" description="Disordered" evidence="1">
    <location>
        <begin position="420"/>
        <end position="481"/>
    </location>
</feature>
<dbReference type="AlphaFoldDB" id="A0A9P5S297"/>
<dbReference type="GO" id="GO:0006897">
    <property type="term" value="P:endocytosis"/>
    <property type="evidence" value="ECO:0007669"/>
    <property type="project" value="TreeGrafter"/>
</dbReference>
<dbReference type="GO" id="GO:0051666">
    <property type="term" value="P:actin cortical patch localization"/>
    <property type="evidence" value="ECO:0007669"/>
    <property type="project" value="TreeGrafter"/>
</dbReference>